<sequence>MPEAKQKRLEAQFANLQIVPNVEKLGTAKQAMIAREGDLLTRERLCCGLSIFEVILNQIKSYLDDPTYKLIHSEYADQLRRYYISRIVSPTGLKFTVIKNVDGELSPPTIPPRTNQHHLLHQLQITICNDRGQMNEFMSASSLMLPNTSSIMIRRYSAIEKRAANVNEASAISSKVQHYYLSATTPQLCHLNMGTNVCYASETISPSLSSSTTTSPMSLMTQITPHIPSNYHKCDIGQLSTPLIFATYTGRCDTLYAEGFVLNSLLKLSELEKNLQ</sequence>
<evidence type="ECO:0000313" key="1">
    <source>
        <dbReference type="EnsemblMetazoa" id="GPPI014863-PA"/>
    </source>
</evidence>
<dbReference type="Pfam" id="PF05994">
    <property type="entry name" value="FragX_IP"/>
    <property type="match status" value="1"/>
</dbReference>
<dbReference type="EnsemblMetazoa" id="GPPI014863-RA">
    <property type="protein sequence ID" value="GPPI014863-PA"/>
    <property type="gene ID" value="GPPI014863"/>
</dbReference>
<reference evidence="1" key="2">
    <citation type="submission" date="2020-05" db="UniProtKB">
        <authorList>
            <consortium name="EnsemblMetazoa"/>
        </authorList>
    </citation>
    <scope>IDENTIFICATION</scope>
    <source>
        <strain evidence="1">IAEA</strain>
    </source>
</reference>
<dbReference type="STRING" id="67801.A0A1B0B0K3"/>
<organism evidence="1 2">
    <name type="scientific">Glossina palpalis gambiensis</name>
    <dbReference type="NCBI Taxonomy" id="67801"/>
    <lineage>
        <taxon>Eukaryota</taxon>
        <taxon>Metazoa</taxon>
        <taxon>Ecdysozoa</taxon>
        <taxon>Arthropoda</taxon>
        <taxon>Hexapoda</taxon>
        <taxon>Insecta</taxon>
        <taxon>Pterygota</taxon>
        <taxon>Neoptera</taxon>
        <taxon>Endopterygota</taxon>
        <taxon>Diptera</taxon>
        <taxon>Brachycera</taxon>
        <taxon>Muscomorpha</taxon>
        <taxon>Hippoboscoidea</taxon>
        <taxon>Glossinidae</taxon>
        <taxon>Glossina</taxon>
    </lineage>
</organism>
<dbReference type="InterPro" id="IPR008081">
    <property type="entry name" value="Cytoplasmic_FMR1-int"/>
</dbReference>
<accession>A0A1B0B0K3</accession>
<dbReference type="Proteomes" id="UP000092460">
    <property type="component" value="Unassembled WGS sequence"/>
</dbReference>
<dbReference type="GO" id="GO:0030833">
    <property type="term" value="P:regulation of actin filament polymerization"/>
    <property type="evidence" value="ECO:0007669"/>
    <property type="project" value="InterPro"/>
</dbReference>
<proteinExistence type="predicted"/>
<reference evidence="2" key="1">
    <citation type="submission" date="2015-01" db="EMBL/GenBank/DDBJ databases">
        <authorList>
            <person name="Aksoy S."/>
            <person name="Warren W."/>
            <person name="Wilson R.K."/>
        </authorList>
    </citation>
    <scope>NUCLEOTIDE SEQUENCE [LARGE SCALE GENOMIC DNA]</scope>
    <source>
        <strain evidence="2">IAEA</strain>
    </source>
</reference>
<dbReference type="GO" id="GO:0031267">
    <property type="term" value="F:small GTPase binding"/>
    <property type="evidence" value="ECO:0007669"/>
    <property type="project" value="InterPro"/>
</dbReference>
<keyword evidence="2" id="KW-1185">Reference proteome</keyword>
<name>A0A1B0B0K3_9MUSC</name>
<protein>
    <submittedName>
        <fullName evidence="1">Uncharacterized protein</fullName>
    </submittedName>
</protein>
<evidence type="ECO:0000313" key="2">
    <source>
        <dbReference type="Proteomes" id="UP000092460"/>
    </source>
</evidence>
<dbReference type="EMBL" id="JXJN01006773">
    <property type="status" value="NOT_ANNOTATED_CDS"/>
    <property type="molecule type" value="Genomic_DNA"/>
</dbReference>
<dbReference type="PANTHER" id="PTHR12195">
    <property type="entry name" value="CYTOPLASMIC FMR1-INTERACTING PROTEIN-RELATED"/>
    <property type="match status" value="1"/>
</dbReference>
<dbReference type="VEuPathDB" id="VectorBase:GPPI014863"/>
<dbReference type="AlphaFoldDB" id="A0A1B0B0K3"/>